<dbReference type="InterPro" id="IPR000851">
    <property type="entry name" value="Ribosomal_uS5"/>
</dbReference>
<dbReference type="PANTHER" id="PTHR48277:SF1">
    <property type="entry name" value="MITOCHONDRIAL RIBOSOMAL PROTEIN S5"/>
    <property type="match status" value="1"/>
</dbReference>
<comment type="similarity">
    <text evidence="2 10">Belongs to the universal ribosomal protein uS5 family.</text>
</comment>
<evidence type="ECO:0000256" key="1">
    <source>
        <dbReference type="ARBA" id="ARBA00004173"/>
    </source>
</evidence>
<dbReference type="PROSITE" id="PS50881">
    <property type="entry name" value="S5_DSRBD"/>
    <property type="match status" value="1"/>
</dbReference>
<accession>A0A834XR66</accession>
<keyword evidence="14" id="KW-1185">Reference proteome</keyword>
<evidence type="ECO:0000256" key="5">
    <source>
        <dbReference type="ARBA" id="ARBA00023274"/>
    </source>
</evidence>
<evidence type="ECO:0000256" key="3">
    <source>
        <dbReference type="ARBA" id="ARBA00022980"/>
    </source>
</evidence>
<dbReference type="GO" id="GO:0006412">
    <property type="term" value="P:translation"/>
    <property type="evidence" value="ECO:0007669"/>
    <property type="project" value="InterPro"/>
</dbReference>
<feature type="region of interest" description="Disordered" evidence="11">
    <location>
        <begin position="152"/>
        <end position="171"/>
    </location>
</feature>
<keyword evidence="3 9" id="KW-0689">Ribosomal protein</keyword>
<proteinExistence type="inferred from homology"/>
<dbReference type="InterPro" id="IPR020568">
    <property type="entry name" value="Ribosomal_Su5_D2-typ_SF"/>
</dbReference>
<dbReference type="GO" id="GO:0005743">
    <property type="term" value="C:mitochondrial inner membrane"/>
    <property type="evidence" value="ECO:0007669"/>
    <property type="project" value="UniProtKB-ARBA"/>
</dbReference>
<feature type="region of interest" description="Disordered" evidence="11">
    <location>
        <begin position="70"/>
        <end position="90"/>
    </location>
</feature>
<keyword evidence="5 9" id="KW-0687">Ribonucleoprotein</keyword>
<evidence type="ECO:0000313" key="14">
    <source>
        <dbReference type="Proteomes" id="UP000639338"/>
    </source>
</evidence>
<dbReference type="Pfam" id="PF21251">
    <property type="entry name" value="Ribosomal_uS5m_N"/>
    <property type="match status" value="1"/>
</dbReference>
<dbReference type="Gene3D" id="3.30.230.10">
    <property type="match status" value="1"/>
</dbReference>
<dbReference type="SUPFAM" id="SSF54211">
    <property type="entry name" value="Ribosomal protein S5 domain 2-like"/>
    <property type="match status" value="1"/>
</dbReference>
<evidence type="ECO:0000313" key="13">
    <source>
        <dbReference type="EMBL" id="KAF7991950.1"/>
    </source>
</evidence>
<reference evidence="13 14" key="1">
    <citation type="submission" date="2020-08" db="EMBL/GenBank/DDBJ databases">
        <title>Aphidius gifuensis genome sequencing and assembly.</title>
        <authorList>
            <person name="Du Z."/>
        </authorList>
    </citation>
    <scope>NUCLEOTIDE SEQUENCE [LARGE SCALE GENOMIC DNA]</scope>
    <source>
        <strain evidence="13">YNYX2018</strain>
        <tissue evidence="13">Adults</tissue>
    </source>
</reference>
<gene>
    <name evidence="13" type="ORF">HCN44_010751</name>
</gene>
<evidence type="ECO:0000256" key="9">
    <source>
        <dbReference type="PROSITE-ProRule" id="PRU00268"/>
    </source>
</evidence>
<dbReference type="AlphaFoldDB" id="A0A834XR66"/>
<dbReference type="FunFam" id="3.30.160.20:FF:000022">
    <property type="entry name" value="28S ribosomal protein S5, mitochondrial"/>
    <property type="match status" value="1"/>
</dbReference>
<name>A0A834XR66_APHGI</name>
<dbReference type="Proteomes" id="UP000639338">
    <property type="component" value="Unassembled WGS sequence"/>
</dbReference>
<feature type="compositionally biased region" description="Basic residues" evidence="11">
    <location>
        <begin position="75"/>
        <end position="87"/>
    </location>
</feature>
<dbReference type="InterPro" id="IPR013810">
    <property type="entry name" value="Ribosomal_uS5_N"/>
</dbReference>
<dbReference type="FunFam" id="3.30.230.10:FF:000002">
    <property type="entry name" value="30S ribosomal protein S5"/>
    <property type="match status" value="1"/>
</dbReference>
<dbReference type="PANTHER" id="PTHR48277">
    <property type="entry name" value="MITOCHONDRIAL RIBOSOMAL PROTEIN S5"/>
    <property type="match status" value="1"/>
</dbReference>
<dbReference type="OrthoDB" id="309483at2759"/>
<dbReference type="Pfam" id="PF00333">
    <property type="entry name" value="Ribosomal_S5"/>
    <property type="match status" value="1"/>
</dbReference>
<dbReference type="GO" id="GO:0003735">
    <property type="term" value="F:structural constituent of ribosome"/>
    <property type="evidence" value="ECO:0007669"/>
    <property type="project" value="UniProtKB-UniRule"/>
</dbReference>
<comment type="subunit">
    <text evidence="8">Component of the mitochondrial ribosome small subunit (28S) which comprises a 12S rRNA and about 30 distinct proteins.</text>
</comment>
<evidence type="ECO:0000256" key="7">
    <source>
        <dbReference type="ARBA" id="ARBA00041606"/>
    </source>
</evidence>
<evidence type="ECO:0000256" key="10">
    <source>
        <dbReference type="RuleBase" id="RU003823"/>
    </source>
</evidence>
<protein>
    <recommendedName>
        <fullName evidence="6">Small ribosomal subunit protein uS5m</fullName>
    </recommendedName>
    <alternativeName>
        <fullName evidence="7">28S ribosomal protein S5, mitochondrial</fullName>
    </alternativeName>
</protein>
<dbReference type="InterPro" id="IPR014721">
    <property type="entry name" value="Ribsml_uS5_D2-typ_fold_subgr"/>
</dbReference>
<evidence type="ECO:0000259" key="12">
    <source>
        <dbReference type="PROSITE" id="PS50881"/>
    </source>
</evidence>
<organism evidence="13 14">
    <name type="scientific">Aphidius gifuensis</name>
    <name type="common">Parasitoid wasp</name>
    <dbReference type="NCBI Taxonomy" id="684658"/>
    <lineage>
        <taxon>Eukaryota</taxon>
        <taxon>Metazoa</taxon>
        <taxon>Ecdysozoa</taxon>
        <taxon>Arthropoda</taxon>
        <taxon>Hexapoda</taxon>
        <taxon>Insecta</taxon>
        <taxon>Pterygota</taxon>
        <taxon>Neoptera</taxon>
        <taxon>Endopterygota</taxon>
        <taxon>Hymenoptera</taxon>
        <taxon>Apocrita</taxon>
        <taxon>Ichneumonoidea</taxon>
        <taxon>Braconidae</taxon>
        <taxon>Aphidiinae</taxon>
        <taxon>Aphidius</taxon>
    </lineage>
</organism>
<dbReference type="InterPro" id="IPR048584">
    <property type="entry name" value="Ribosomal_uS5m_N"/>
</dbReference>
<comment type="caution">
    <text evidence="13">The sequence shown here is derived from an EMBL/GenBank/DDBJ whole genome shotgun (WGS) entry which is preliminary data.</text>
</comment>
<evidence type="ECO:0000256" key="4">
    <source>
        <dbReference type="ARBA" id="ARBA00023128"/>
    </source>
</evidence>
<feature type="domain" description="S5 DRBM" evidence="12">
    <location>
        <begin position="180"/>
        <end position="244"/>
    </location>
</feature>
<dbReference type="GO" id="GO:0005763">
    <property type="term" value="C:mitochondrial small ribosomal subunit"/>
    <property type="evidence" value="ECO:0007669"/>
    <property type="project" value="UniProtKB-ARBA"/>
</dbReference>
<evidence type="ECO:0000256" key="2">
    <source>
        <dbReference type="ARBA" id="ARBA00008945"/>
    </source>
</evidence>
<evidence type="ECO:0000256" key="6">
    <source>
        <dbReference type="ARBA" id="ARBA00039335"/>
    </source>
</evidence>
<dbReference type="SUPFAM" id="SSF54768">
    <property type="entry name" value="dsRNA-binding domain-like"/>
    <property type="match status" value="1"/>
</dbReference>
<keyword evidence="4" id="KW-0496">Mitochondrion</keyword>
<evidence type="ECO:0000256" key="8">
    <source>
        <dbReference type="ARBA" id="ARBA00062683"/>
    </source>
</evidence>
<dbReference type="InterPro" id="IPR005324">
    <property type="entry name" value="Ribosomal_uS5_C"/>
</dbReference>
<comment type="subcellular location">
    <subcellularLocation>
        <location evidence="1">Mitochondrion</location>
    </subcellularLocation>
</comment>
<dbReference type="Gene3D" id="3.30.160.20">
    <property type="match status" value="1"/>
</dbReference>
<dbReference type="Pfam" id="PF03719">
    <property type="entry name" value="Ribosomal_S5_C"/>
    <property type="match status" value="1"/>
</dbReference>
<dbReference type="GO" id="GO:0003723">
    <property type="term" value="F:RNA binding"/>
    <property type="evidence" value="ECO:0007669"/>
    <property type="project" value="InterPro"/>
</dbReference>
<evidence type="ECO:0000256" key="11">
    <source>
        <dbReference type="SAM" id="MobiDB-lite"/>
    </source>
</evidence>
<sequence length="447" mass="50801">MACRIIQACKSLSTPILSRKLLNKELPNNFIKNTGIIATTPGCHNLIENARFASFFCRVPAAQLWKGATHVSNAGRKRGRGKSRRLPKNLDKGQIIGVGKKNMLFPGLNAPIIRGREMLKLAKLPDDPEHFKKIYELRDSMTKRKRMKLTPLERGWSGGKPAGRSIGPPDPVGEETFESFDSRILEYKMVCVMTGNMGRKRRLATMVITGNKNGLAGFALGKAPDGRAALKIAKNRAAQKLIYIPRYKDHTVLHDFVGQFGETKIFVSKKHEGYGLVCHRAIKTCCEVIGIKDIYAKIEGSKNLQKIVKAFFIGLLQQKTYQQLAEEKGLHLVELKKENEDLPIVIASPSVVRKPEEISSSEIMDFKQHVMDGKIILKKKKLEPFYTKKYSWIVRLRKTAYLRNKDDVRIRMLAEHGELRSFYTDQYPECKPVKWDVSMKKRETDCE</sequence>
<dbReference type="EMBL" id="JACMRX010000004">
    <property type="protein sequence ID" value="KAF7991950.1"/>
    <property type="molecule type" value="Genomic_DNA"/>
</dbReference>